<organism evidence="1 2">
    <name type="scientific">Paracoccus chinensis</name>
    <dbReference type="NCBI Taxonomy" id="525640"/>
    <lineage>
        <taxon>Bacteria</taxon>
        <taxon>Pseudomonadati</taxon>
        <taxon>Pseudomonadota</taxon>
        <taxon>Alphaproteobacteria</taxon>
        <taxon>Rhodobacterales</taxon>
        <taxon>Paracoccaceae</taxon>
        <taxon>Paracoccus</taxon>
    </lineage>
</organism>
<accession>A0A1G9LT34</accession>
<evidence type="ECO:0000313" key="1">
    <source>
        <dbReference type="EMBL" id="SDL65160.1"/>
    </source>
</evidence>
<gene>
    <name evidence="1" type="ORF">SAMN04487971_11643</name>
</gene>
<reference evidence="2" key="1">
    <citation type="submission" date="2016-10" db="EMBL/GenBank/DDBJ databases">
        <authorList>
            <person name="Varghese N."/>
            <person name="Submissions S."/>
        </authorList>
    </citation>
    <scope>NUCLEOTIDE SEQUENCE [LARGE SCALE GENOMIC DNA]</scope>
    <source>
        <strain evidence="2">CGMCC 1.7655</strain>
    </source>
</reference>
<dbReference type="EMBL" id="FNGE01000016">
    <property type="protein sequence ID" value="SDL65160.1"/>
    <property type="molecule type" value="Genomic_DNA"/>
</dbReference>
<keyword evidence="2" id="KW-1185">Reference proteome</keyword>
<sequence length="64" mass="6901">MAHLLSTFPTHDPIDEYGRTDLTALTVAVLFLLATFLAPSGSVPAATWIAAALFVMRFVFFAEG</sequence>
<evidence type="ECO:0000313" key="2">
    <source>
        <dbReference type="Proteomes" id="UP000199555"/>
    </source>
</evidence>
<dbReference type="Proteomes" id="UP000199555">
    <property type="component" value="Unassembled WGS sequence"/>
</dbReference>
<dbReference type="RefSeq" id="WP_090756995.1">
    <property type="nucleotide sequence ID" value="NZ_FNGE01000016.1"/>
</dbReference>
<proteinExistence type="predicted"/>
<name>A0A1G9LT34_9RHOB</name>
<dbReference type="AlphaFoldDB" id="A0A1G9LT34"/>
<protein>
    <submittedName>
        <fullName evidence="1">Putative MFS transporter, AGZA family, xanthine/uracil permease</fullName>
    </submittedName>
</protein>